<evidence type="ECO:0000256" key="1">
    <source>
        <dbReference type="SAM" id="MobiDB-lite"/>
    </source>
</evidence>
<name>A0A3G9GCV5_9NEIS</name>
<accession>A0A3G9GCV5</accession>
<feature type="compositionally biased region" description="Basic residues" evidence="1">
    <location>
        <begin position="59"/>
        <end position="128"/>
    </location>
</feature>
<reference evidence="4" key="1">
    <citation type="journal article" date="2017" name="Biotechnol. Biofuels">
        <title>Evaluation of environmental bacterial communities as a factor affecting the growth of duckweed Lemna minor.</title>
        <authorList>
            <person name="Ishizawa H."/>
            <person name="Kuroda M."/>
            <person name="Morikawa M."/>
            <person name="Ike M."/>
        </authorList>
    </citation>
    <scope>NUCLEOTIDE SEQUENCE [LARGE SCALE GENOMIC DNA]</scope>
    <source>
        <strain evidence="4">H3</strain>
    </source>
</reference>
<dbReference type="RefSeq" id="WP_089084713.1">
    <property type="nucleotide sequence ID" value="NZ_AP018823.1"/>
</dbReference>
<feature type="region of interest" description="Disordered" evidence="1">
    <location>
        <begin position="27"/>
        <end position="128"/>
    </location>
</feature>
<protein>
    <recommendedName>
        <fullName evidence="5">Acid shock protein</fullName>
    </recommendedName>
</protein>
<feature type="chain" id="PRO_5018140178" description="Acid shock protein" evidence="2">
    <location>
        <begin position="24"/>
        <end position="128"/>
    </location>
</feature>
<dbReference type="EMBL" id="AP018823">
    <property type="protein sequence ID" value="BBF85688.1"/>
    <property type="molecule type" value="Genomic_DNA"/>
</dbReference>
<evidence type="ECO:0000256" key="2">
    <source>
        <dbReference type="SAM" id="SignalP"/>
    </source>
</evidence>
<evidence type="ECO:0008006" key="5">
    <source>
        <dbReference type="Google" id="ProtNLM"/>
    </source>
</evidence>
<keyword evidence="4" id="KW-1185">Reference proteome</keyword>
<dbReference type="KEGG" id="amah:DLM_2072"/>
<gene>
    <name evidence="3" type="ORF">DLM_2072</name>
</gene>
<proteinExistence type="predicted"/>
<evidence type="ECO:0000313" key="3">
    <source>
        <dbReference type="EMBL" id="BBF85688.1"/>
    </source>
</evidence>
<dbReference type="OrthoDB" id="8596490at2"/>
<dbReference type="Proteomes" id="UP000198290">
    <property type="component" value="Chromosome"/>
</dbReference>
<feature type="signal peptide" evidence="2">
    <location>
        <begin position="1"/>
        <end position="23"/>
    </location>
</feature>
<evidence type="ECO:0000313" key="4">
    <source>
        <dbReference type="Proteomes" id="UP000198290"/>
    </source>
</evidence>
<sequence length="128" mass="13647">MNHSIIGRALLLGALLLGGIAHAETEDIPLPGDVQNAPLKSAKKPAHHAGTTASSQQGSHKHASKPGRKHRVTTSHAKHHGKKASAHKAGKMPKAVAHKAKAKKVVSHKSSKNNKLKQKANKKHKKMH</sequence>
<keyword evidence="2" id="KW-0732">Signal</keyword>
<organism evidence="3 4">
    <name type="scientific">Aquitalea magnusonii</name>
    <dbReference type="NCBI Taxonomy" id="332411"/>
    <lineage>
        <taxon>Bacteria</taxon>
        <taxon>Pseudomonadati</taxon>
        <taxon>Pseudomonadota</taxon>
        <taxon>Betaproteobacteria</taxon>
        <taxon>Neisseriales</taxon>
        <taxon>Chromobacteriaceae</taxon>
        <taxon>Aquitalea</taxon>
    </lineage>
</organism>
<dbReference type="AlphaFoldDB" id="A0A3G9GCV5"/>
<reference evidence="4" key="3">
    <citation type="journal article" date="2017" name="Plant Physiol. Biochem.">
        <title>Differential oxidative and antioxidative response of duckweed Lemna minor toward plant growth promoting/inhibiting bacteria.</title>
        <authorList>
            <person name="Ishizawa H."/>
            <person name="Kuroda M."/>
            <person name="Morikawa M."/>
            <person name="Ike M."/>
        </authorList>
    </citation>
    <scope>NUCLEOTIDE SEQUENCE [LARGE SCALE GENOMIC DNA]</scope>
    <source>
        <strain evidence="4">H3</strain>
    </source>
</reference>
<reference evidence="3 4" key="2">
    <citation type="journal article" date="2017" name="Genome Announc.">
        <title>Draft genome sequence of Aquitalea magnusonii strain H3, a plant growth-promoting bacterium of duckweed Lemna minor.</title>
        <authorList>
            <person name="Ishizawa H."/>
            <person name="Kuroda M."/>
            <person name="Ike M."/>
        </authorList>
    </citation>
    <scope>NUCLEOTIDE SEQUENCE [LARGE SCALE GENOMIC DNA]</scope>
    <source>
        <strain evidence="3 4">H3</strain>
    </source>
</reference>